<dbReference type="GO" id="GO:0016740">
    <property type="term" value="F:transferase activity"/>
    <property type="evidence" value="ECO:0007669"/>
    <property type="project" value="UniProtKB-KW"/>
</dbReference>
<keyword evidence="3" id="KW-1185">Reference proteome</keyword>
<dbReference type="RefSeq" id="WP_379319111.1">
    <property type="nucleotide sequence ID" value="NZ_JBHTLM010000006.1"/>
</dbReference>
<gene>
    <name evidence="2" type="ORF">ACFQ3W_10140</name>
</gene>
<dbReference type="EMBL" id="JBHTLM010000006">
    <property type="protein sequence ID" value="MFD1176658.1"/>
    <property type="molecule type" value="Genomic_DNA"/>
</dbReference>
<dbReference type="InterPro" id="IPR011009">
    <property type="entry name" value="Kinase-like_dom_sf"/>
</dbReference>
<accession>A0ABW3RVY0</accession>
<name>A0ABW3RVY0_9BACL</name>
<protein>
    <submittedName>
        <fullName evidence="2">Aminoglycoside phosphotransferase family protein</fullName>
        <ecNumber evidence="2">2.7.1.-</ecNumber>
    </submittedName>
</protein>
<evidence type="ECO:0000313" key="2">
    <source>
        <dbReference type="EMBL" id="MFD1176658.1"/>
    </source>
</evidence>
<proteinExistence type="predicted"/>
<comment type="caution">
    <text evidence="2">The sequence shown here is derived from an EMBL/GenBank/DDBJ whole genome shotgun (WGS) entry which is preliminary data.</text>
</comment>
<dbReference type="Proteomes" id="UP001597262">
    <property type="component" value="Unassembled WGS sequence"/>
</dbReference>
<dbReference type="InterPro" id="IPR051678">
    <property type="entry name" value="AGP_Transferase"/>
</dbReference>
<dbReference type="Pfam" id="PF01636">
    <property type="entry name" value="APH"/>
    <property type="match status" value="1"/>
</dbReference>
<sequence>MEEHLSKYIKYIQEKNPKIEINNIHTNLTDGLHNDVVVINDCDVFRFAKHDFSKALLFNEYKVLQIVKQFVDMPVPNLEILDEGVSKYFFIKGRPIFRSNILNLHEDLQLQIAEQLGRFLSQLHSIPLSTIKENNINAFPGNGTRDSYMDLYSRIEAKLFPHMKSYVIECIQNVFRPVFNNPDFLEYIPTLIHGDLAPYHIIEESNKVIGIIDFGVSGFGDPAHDVGVILDTLGEGFIKKISQYYKGIDSFIDRSRFYANVSSIRWALIGLESNDVSWHVNHFFTAKEINPYGKK</sequence>
<dbReference type="Gene3D" id="3.30.200.20">
    <property type="entry name" value="Phosphorylase Kinase, domain 1"/>
    <property type="match status" value="1"/>
</dbReference>
<feature type="domain" description="Aminoglycoside phosphotransferase" evidence="1">
    <location>
        <begin position="28"/>
        <end position="245"/>
    </location>
</feature>
<organism evidence="2 3">
    <name type="scientific">Paenibacillus puldeungensis</name>
    <dbReference type="NCBI Taxonomy" id="696536"/>
    <lineage>
        <taxon>Bacteria</taxon>
        <taxon>Bacillati</taxon>
        <taxon>Bacillota</taxon>
        <taxon>Bacilli</taxon>
        <taxon>Bacillales</taxon>
        <taxon>Paenibacillaceae</taxon>
        <taxon>Paenibacillus</taxon>
    </lineage>
</organism>
<evidence type="ECO:0000259" key="1">
    <source>
        <dbReference type="Pfam" id="PF01636"/>
    </source>
</evidence>
<keyword evidence="2" id="KW-0808">Transferase</keyword>
<dbReference type="EC" id="2.7.1.-" evidence="2"/>
<dbReference type="InterPro" id="IPR002575">
    <property type="entry name" value="Aminoglycoside_PTrfase"/>
</dbReference>
<dbReference type="Gene3D" id="3.90.1200.10">
    <property type="match status" value="1"/>
</dbReference>
<reference evidence="3" key="1">
    <citation type="journal article" date="2019" name="Int. J. Syst. Evol. Microbiol.">
        <title>The Global Catalogue of Microorganisms (GCM) 10K type strain sequencing project: providing services to taxonomists for standard genome sequencing and annotation.</title>
        <authorList>
            <consortium name="The Broad Institute Genomics Platform"/>
            <consortium name="The Broad Institute Genome Sequencing Center for Infectious Disease"/>
            <person name="Wu L."/>
            <person name="Ma J."/>
        </authorList>
    </citation>
    <scope>NUCLEOTIDE SEQUENCE [LARGE SCALE GENOMIC DNA]</scope>
    <source>
        <strain evidence="3">CCUG 59189</strain>
    </source>
</reference>
<dbReference type="PANTHER" id="PTHR21310">
    <property type="entry name" value="AMINOGLYCOSIDE PHOSPHOTRANSFERASE-RELATED-RELATED"/>
    <property type="match status" value="1"/>
</dbReference>
<dbReference type="SUPFAM" id="SSF56112">
    <property type="entry name" value="Protein kinase-like (PK-like)"/>
    <property type="match status" value="1"/>
</dbReference>
<evidence type="ECO:0000313" key="3">
    <source>
        <dbReference type="Proteomes" id="UP001597262"/>
    </source>
</evidence>